<dbReference type="SUPFAM" id="SSF55961">
    <property type="entry name" value="Bet v1-like"/>
    <property type="match status" value="1"/>
</dbReference>
<accession>A0A1X0K1F2</accession>
<evidence type="ECO:0008006" key="3">
    <source>
        <dbReference type="Google" id="ProtNLM"/>
    </source>
</evidence>
<dbReference type="Gene3D" id="3.30.530.20">
    <property type="match status" value="1"/>
</dbReference>
<dbReference type="Proteomes" id="UP000192411">
    <property type="component" value="Unassembled WGS sequence"/>
</dbReference>
<dbReference type="InterPro" id="IPR019587">
    <property type="entry name" value="Polyketide_cyclase/dehydratase"/>
</dbReference>
<dbReference type="STRING" id="75922.BST47_02100"/>
<dbReference type="InterPro" id="IPR023393">
    <property type="entry name" value="START-like_dom_sf"/>
</dbReference>
<comment type="caution">
    <text evidence="1">The sequence shown here is derived from an EMBL/GenBank/DDBJ whole genome shotgun (WGS) entry which is preliminary data.</text>
</comment>
<dbReference type="Pfam" id="PF10604">
    <property type="entry name" value="Polyketide_cyc2"/>
    <property type="match status" value="1"/>
</dbReference>
<gene>
    <name evidence="1" type="ORF">BST47_02100</name>
</gene>
<evidence type="ECO:0000313" key="1">
    <source>
        <dbReference type="EMBL" id="ORB68931.1"/>
    </source>
</evidence>
<keyword evidence="2" id="KW-1185">Reference proteome</keyword>
<name>A0A1X0K1F2_9MYCO</name>
<evidence type="ECO:0000313" key="2">
    <source>
        <dbReference type="Proteomes" id="UP000192411"/>
    </source>
</evidence>
<reference evidence="1 2" key="1">
    <citation type="submission" date="2017-02" db="EMBL/GenBank/DDBJ databases">
        <title>The new phylogeny of genus Mycobacterium.</title>
        <authorList>
            <person name="Tortoli E."/>
            <person name="Trovato A."/>
            <person name="Cirillo D.M."/>
        </authorList>
    </citation>
    <scope>NUCLEOTIDE SEQUENCE [LARGE SCALE GENOMIC DNA]</scope>
    <source>
        <strain evidence="1 2">DSM 44338</strain>
    </source>
</reference>
<dbReference type="EMBL" id="MVIM01000001">
    <property type="protein sequence ID" value="ORB68931.1"/>
    <property type="molecule type" value="Genomic_DNA"/>
</dbReference>
<sequence>MYPCDPVGLELIKTARFRSTNSVNLSITPGQLWQVLEDAEAWPQWSYVTRMTWTGSGPLRVGSTRAIETRSGGRVVDEIIAWHPQVHLAFRVNAVSVPTEGASVEEFRIEPTPRGCRLTWTLAHDPKKASLGVKLIARTVMSAKYRQYLAKLGKYTEQRFGVSI</sequence>
<dbReference type="AlphaFoldDB" id="A0A1X0K1F2"/>
<dbReference type="CDD" id="cd07821">
    <property type="entry name" value="PYR_PYL_RCAR_like"/>
    <property type="match status" value="1"/>
</dbReference>
<protein>
    <recommendedName>
        <fullName evidence="3">Polyketide cyclase</fullName>
    </recommendedName>
</protein>
<proteinExistence type="predicted"/>
<organism evidence="1 2">
    <name type="scientific">Mycolicibacterium tusciae</name>
    <dbReference type="NCBI Taxonomy" id="75922"/>
    <lineage>
        <taxon>Bacteria</taxon>
        <taxon>Bacillati</taxon>
        <taxon>Actinomycetota</taxon>
        <taxon>Actinomycetes</taxon>
        <taxon>Mycobacteriales</taxon>
        <taxon>Mycobacteriaceae</taxon>
        <taxon>Mycolicibacterium</taxon>
    </lineage>
</organism>